<keyword evidence="3" id="KW-1185">Reference proteome</keyword>
<dbReference type="Proteomes" id="UP001202328">
    <property type="component" value="Unassembled WGS sequence"/>
</dbReference>
<sequence length="66" mass="7260">MASIQITGFIPASSVGLKPNPFRRTNQKNKIIRCRAAVNPRKPPPPPSWKGQEATANKFYSLPLGD</sequence>
<gene>
    <name evidence="2" type="ORF">MKW98_031638</name>
</gene>
<reference evidence="2" key="1">
    <citation type="submission" date="2022-04" db="EMBL/GenBank/DDBJ databases">
        <title>A functionally conserved STORR gene fusion in Papaver species that diverged 16.8 million years ago.</title>
        <authorList>
            <person name="Catania T."/>
        </authorList>
    </citation>
    <scope>NUCLEOTIDE SEQUENCE</scope>
    <source>
        <strain evidence="2">S-188037</strain>
    </source>
</reference>
<organism evidence="2 3">
    <name type="scientific">Papaver atlanticum</name>
    <dbReference type="NCBI Taxonomy" id="357466"/>
    <lineage>
        <taxon>Eukaryota</taxon>
        <taxon>Viridiplantae</taxon>
        <taxon>Streptophyta</taxon>
        <taxon>Embryophyta</taxon>
        <taxon>Tracheophyta</taxon>
        <taxon>Spermatophyta</taxon>
        <taxon>Magnoliopsida</taxon>
        <taxon>Ranunculales</taxon>
        <taxon>Papaveraceae</taxon>
        <taxon>Papaveroideae</taxon>
        <taxon>Papaver</taxon>
    </lineage>
</organism>
<feature type="region of interest" description="Disordered" evidence="1">
    <location>
        <begin position="37"/>
        <end position="66"/>
    </location>
</feature>
<protein>
    <submittedName>
        <fullName evidence="2">Uncharacterized protein</fullName>
    </submittedName>
</protein>
<evidence type="ECO:0000313" key="3">
    <source>
        <dbReference type="Proteomes" id="UP001202328"/>
    </source>
</evidence>
<proteinExistence type="predicted"/>
<evidence type="ECO:0000313" key="2">
    <source>
        <dbReference type="EMBL" id="KAI3864046.1"/>
    </source>
</evidence>
<name>A0AAD4S6Z7_9MAGN</name>
<dbReference type="AlphaFoldDB" id="A0AAD4S6Z7"/>
<evidence type="ECO:0000256" key="1">
    <source>
        <dbReference type="SAM" id="MobiDB-lite"/>
    </source>
</evidence>
<accession>A0AAD4S6Z7</accession>
<dbReference type="EMBL" id="JAJJMB010014022">
    <property type="protein sequence ID" value="KAI3864046.1"/>
    <property type="molecule type" value="Genomic_DNA"/>
</dbReference>
<comment type="caution">
    <text evidence="2">The sequence shown here is derived from an EMBL/GenBank/DDBJ whole genome shotgun (WGS) entry which is preliminary data.</text>
</comment>